<dbReference type="EMBL" id="MT141883">
    <property type="protein sequence ID" value="QJA71575.1"/>
    <property type="molecule type" value="Genomic_DNA"/>
</dbReference>
<feature type="region of interest" description="Disordered" evidence="1">
    <location>
        <begin position="1"/>
        <end position="33"/>
    </location>
</feature>
<proteinExistence type="predicted"/>
<reference evidence="2" key="1">
    <citation type="submission" date="2020-03" db="EMBL/GenBank/DDBJ databases">
        <title>The deep terrestrial virosphere.</title>
        <authorList>
            <person name="Holmfeldt K."/>
            <person name="Nilsson E."/>
            <person name="Simone D."/>
            <person name="Lopez-Fernandez M."/>
            <person name="Wu X."/>
            <person name="de Brujin I."/>
            <person name="Lundin D."/>
            <person name="Andersson A."/>
            <person name="Bertilsson S."/>
            <person name="Dopson M."/>
        </authorList>
    </citation>
    <scope>NUCLEOTIDE SEQUENCE</scope>
    <source>
        <strain evidence="3">MM415A03136</strain>
        <strain evidence="2">MM415B01264</strain>
    </source>
</reference>
<dbReference type="AlphaFoldDB" id="A0A6M3IPV8"/>
<sequence length="131" mass="14611">MAALTHSPAPRGGRGNRPGGPARQQREERAMSMTRGNWTDEACYYVSVIDTDTDRRALLAGPFAHQRQAAAAVRVVRQAAECVDARAVWYAYGTCRAPNGHYDGGLNAEIDFERLPHRPRQAVRRPDRYGF</sequence>
<evidence type="ECO:0000313" key="3">
    <source>
        <dbReference type="EMBL" id="QJA71575.1"/>
    </source>
</evidence>
<name>A0A6M3IPV8_9ZZZZ</name>
<dbReference type="EMBL" id="MT141376">
    <property type="protein sequence ID" value="QJA59599.1"/>
    <property type="molecule type" value="Genomic_DNA"/>
</dbReference>
<evidence type="ECO:0000313" key="2">
    <source>
        <dbReference type="EMBL" id="QJA59599.1"/>
    </source>
</evidence>
<evidence type="ECO:0000256" key="1">
    <source>
        <dbReference type="SAM" id="MobiDB-lite"/>
    </source>
</evidence>
<gene>
    <name evidence="3" type="ORF">MM415A03136_0004</name>
    <name evidence="2" type="ORF">MM415B01264_0019</name>
</gene>
<accession>A0A6M3IPV8</accession>
<organism evidence="2">
    <name type="scientific">viral metagenome</name>
    <dbReference type="NCBI Taxonomy" id="1070528"/>
    <lineage>
        <taxon>unclassified sequences</taxon>
        <taxon>metagenomes</taxon>
        <taxon>organismal metagenomes</taxon>
    </lineage>
</organism>
<protein>
    <submittedName>
        <fullName evidence="2">Uncharacterized protein</fullName>
    </submittedName>
</protein>